<dbReference type="RefSeq" id="WP_176943324.1">
    <property type="nucleotide sequence ID" value="NZ_JABZEC010000011.1"/>
</dbReference>
<proteinExistence type="predicted"/>
<evidence type="ECO:0000313" key="2">
    <source>
        <dbReference type="Proteomes" id="UP000563523"/>
    </source>
</evidence>
<evidence type="ECO:0000313" key="1">
    <source>
        <dbReference type="EMBL" id="NVY97159.1"/>
    </source>
</evidence>
<keyword evidence="2" id="KW-1185">Reference proteome</keyword>
<organism evidence="1 2">
    <name type="scientific">Bombilactobacillus apium</name>
    <dbReference type="NCBI Taxonomy" id="2675299"/>
    <lineage>
        <taxon>Bacteria</taxon>
        <taxon>Bacillati</taxon>
        <taxon>Bacillota</taxon>
        <taxon>Bacilli</taxon>
        <taxon>Lactobacillales</taxon>
        <taxon>Lactobacillaceae</taxon>
        <taxon>Bombilactobacillus</taxon>
    </lineage>
</organism>
<dbReference type="PROSITE" id="PS00430">
    <property type="entry name" value="TONB_DEPENDENT_REC_1"/>
    <property type="match status" value="1"/>
</dbReference>
<dbReference type="InterPro" id="IPR010916">
    <property type="entry name" value="TonB_box_CS"/>
</dbReference>
<dbReference type="Proteomes" id="UP000563523">
    <property type="component" value="Unassembled WGS sequence"/>
</dbReference>
<accession>A0A850R202</accession>
<protein>
    <submittedName>
        <fullName evidence="1">Uncharacterized protein</fullName>
    </submittedName>
</protein>
<gene>
    <name evidence="1" type="ORF">HU830_08500</name>
</gene>
<sequence length="161" mass="17601">MQLTVQQFQEKIANHDYQQQQKEFPVPSKITAQTLTPVAQALVQGLEDDLDRGYLSEVEALMTGLPFTCSFLLQTGIINLPLADSAKTRHFFTPEETVTVTANLVTICPNLNASDLRIDQVVGDATSIAEATTTIATMMAQNLEQAQVNYAAQAQEVLDAD</sequence>
<dbReference type="EMBL" id="JABZEC010000011">
    <property type="protein sequence ID" value="NVY97159.1"/>
    <property type="molecule type" value="Genomic_DNA"/>
</dbReference>
<reference evidence="1 2" key="1">
    <citation type="submission" date="2020-06" db="EMBL/GenBank/DDBJ databases">
        <authorList>
            <person name="Kang J."/>
        </authorList>
    </citation>
    <scope>NUCLEOTIDE SEQUENCE [LARGE SCALE GENOMIC DNA]</scope>
    <source>
        <strain evidence="1 2">DCY120</strain>
    </source>
</reference>
<name>A0A850R202_9LACO</name>
<comment type="caution">
    <text evidence="1">The sequence shown here is derived from an EMBL/GenBank/DDBJ whole genome shotgun (WGS) entry which is preliminary data.</text>
</comment>
<dbReference type="AlphaFoldDB" id="A0A850R202"/>